<gene>
    <name evidence="5" type="ORF">E6K74_12815</name>
</gene>
<dbReference type="Gene3D" id="3.40.50.620">
    <property type="entry name" value="HUPs"/>
    <property type="match status" value="1"/>
</dbReference>
<dbReference type="Pfam" id="PF00733">
    <property type="entry name" value="Asn_synthase"/>
    <property type="match status" value="1"/>
</dbReference>
<accession>A0A538SKS4</accession>
<evidence type="ECO:0000259" key="4">
    <source>
        <dbReference type="Pfam" id="PF00733"/>
    </source>
</evidence>
<feature type="domain" description="Asparagine synthetase" evidence="4">
    <location>
        <begin position="1"/>
        <end position="144"/>
    </location>
</feature>
<evidence type="ECO:0000256" key="1">
    <source>
        <dbReference type="ARBA" id="ARBA00005187"/>
    </source>
</evidence>
<protein>
    <recommendedName>
        <fullName evidence="2">asparagine synthase (glutamine-hydrolyzing)</fullName>
        <ecNumber evidence="2">6.3.5.4</ecNumber>
    </recommendedName>
</protein>
<comment type="pathway">
    <text evidence="1">Amino-acid biosynthesis; L-asparagine biosynthesis; L-asparagine from L-aspartate (L-Gln route): step 1/1.</text>
</comment>
<comment type="caution">
    <text evidence="5">The sequence shown here is derived from an EMBL/GenBank/DDBJ whole genome shotgun (WGS) entry which is preliminary data.</text>
</comment>
<name>A0A538SKS4_UNCEI</name>
<dbReference type="PANTHER" id="PTHR43284:SF1">
    <property type="entry name" value="ASPARAGINE SYNTHETASE"/>
    <property type="match status" value="1"/>
</dbReference>
<dbReference type="InterPro" id="IPR001962">
    <property type="entry name" value="Asn_synthase"/>
</dbReference>
<dbReference type="SUPFAM" id="SSF52402">
    <property type="entry name" value="Adenine nucleotide alpha hydrolases-like"/>
    <property type="match status" value="1"/>
</dbReference>
<dbReference type="PANTHER" id="PTHR43284">
    <property type="entry name" value="ASPARAGINE SYNTHETASE (GLUTAMINE-HYDROLYZING)"/>
    <property type="match status" value="1"/>
</dbReference>
<evidence type="ECO:0000313" key="6">
    <source>
        <dbReference type="Proteomes" id="UP000319829"/>
    </source>
</evidence>
<dbReference type="CDD" id="cd01991">
    <property type="entry name" value="Asn_synthase_B_C"/>
    <property type="match status" value="1"/>
</dbReference>
<dbReference type="Proteomes" id="UP000319829">
    <property type="component" value="Unassembled WGS sequence"/>
</dbReference>
<dbReference type="InterPro" id="IPR051786">
    <property type="entry name" value="ASN_synthetase/amidase"/>
</dbReference>
<evidence type="ECO:0000256" key="3">
    <source>
        <dbReference type="ARBA" id="ARBA00048741"/>
    </source>
</evidence>
<dbReference type="GO" id="GO:0006529">
    <property type="term" value="P:asparagine biosynthetic process"/>
    <property type="evidence" value="ECO:0007669"/>
    <property type="project" value="InterPro"/>
</dbReference>
<dbReference type="InterPro" id="IPR014729">
    <property type="entry name" value="Rossmann-like_a/b/a_fold"/>
</dbReference>
<evidence type="ECO:0000256" key="2">
    <source>
        <dbReference type="ARBA" id="ARBA00012737"/>
    </source>
</evidence>
<dbReference type="EMBL" id="VBOU01000123">
    <property type="protein sequence ID" value="TMQ51969.1"/>
    <property type="molecule type" value="Genomic_DNA"/>
</dbReference>
<evidence type="ECO:0000313" key="5">
    <source>
        <dbReference type="EMBL" id="TMQ51969.1"/>
    </source>
</evidence>
<dbReference type="GO" id="GO:0005829">
    <property type="term" value="C:cytosol"/>
    <property type="evidence" value="ECO:0007669"/>
    <property type="project" value="TreeGrafter"/>
</dbReference>
<dbReference type="AlphaFoldDB" id="A0A538SKS4"/>
<organism evidence="5 6">
    <name type="scientific">Eiseniibacteriota bacterium</name>
    <dbReference type="NCBI Taxonomy" id="2212470"/>
    <lineage>
        <taxon>Bacteria</taxon>
        <taxon>Candidatus Eiseniibacteriota</taxon>
    </lineage>
</organism>
<comment type="catalytic activity">
    <reaction evidence="3">
        <text>L-aspartate + L-glutamine + ATP + H2O = L-asparagine + L-glutamate + AMP + diphosphate + H(+)</text>
        <dbReference type="Rhea" id="RHEA:12228"/>
        <dbReference type="ChEBI" id="CHEBI:15377"/>
        <dbReference type="ChEBI" id="CHEBI:15378"/>
        <dbReference type="ChEBI" id="CHEBI:29985"/>
        <dbReference type="ChEBI" id="CHEBI:29991"/>
        <dbReference type="ChEBI" id="CHEBI:30616"/>
        <dbReference type="ChEBI" id="CHEBI:33019"/>
        <dbReference type="ChEBI" id="CHEBI:58048"/>
        <dbReference type="ChEBI" id="CHEBI:58359"/>
        <dbReference type="ChEBI" id="CHEBI:456215"/>
        <dbReference type="EC" id="6.3.5.4"/>
    </reaction>
</comment>
<dbReference type="EC" id="6.3.5.4" evidence="2"/>
<reference evidence="5 6" key="1">
    <citation type="journal article" date="2019" name="Nat. Microbiol.">
        <title>Mediterranean grassland soil C-N compound turnover is dependent on rainfall and depth, and is mediated by genomically divergent microorganisms.</title>
        <authorList>
            <person name="Diamond S."/>
            <person name="Andeer P.F."/>
            <person name="Li Z."/>
            <person name="Crits-Christoph A."/>
            <person name="Burstein D."/>
            <person name="Anantharaman K."/>
            <person name="Lane K.R."/>
            <person name="Thomas B.C."/>
            <person name="Pan C."/>
            <person name="Northen T.R."/>
            <person name="Banfield J.F."/>
        </authorList>
    </citation>
    <scope>NUCLEOTIDE SEQUENCE [LARGE SCALE GENOMIC DNA]</scope>
    <source>
        <strain evidence="5">WS_4</strain>
    </source>
</reference>
<sequence>MSHTDLQTYLVELLMKQDQMSMAASIESRVPYLDHQFVEHVAAIPGRFKLRGWQTKAVLRAALRDLVPREILSRRKMGFPVPVGRWFRGPFWPVVHEFVLGPRALERGLFEPAFLRRLAEDHRAGTMAHAHRLWLLVNLEIWHRIFLDGDDAAAVMRVLRKT</sequence>
<dbReference type="GO" id="GO:0004066">
    <property type="term" value="F:asparagine synthase (glutamine-hydrolyzing) activity"/>
    <property type="evidence" value="ECO:0007669"/>
    <property type="project" value="UniProtKB-EC"/>
</dbReference>
<proteinExistence type="predicted"/>